<comment type="caution">
    <text evidence="1">The sequence shown here is derived from an EMBL/GenBank/DDBJ whole genome shotgun (WGS) entry which is preliminary data.</text>
</comment>
<sequence length="110" mass="12296">MKKDDAGIQCAVMKAGYVFVEAPTTRSESAMIRVDCIAAIVDVGESVCEVHLSSGSKVEIKRQALTLMEDIRDLFEAIREKNEEWDDYLPKIAGCLPNWQIRPSKHALSK</sequence>
<dbReference type="RefSeq" id="WP_400395500.1">
    <property type="nucleotide sequence ID" value="NZ_JBIXLL010000004.1"/>
</dbReference>
<reference evidence="1 2" key="1">
    <citation type="submission" date="2024-10" db="EMBL/GenBank/DDBJ databases">
        <authorList>
            <person name="Lu C.-H."/>
        </authorList>
    </citation>
    <scope>NUCLEOTIDE SEQUENCE [LARGE SCALE GENOMIC DNA]</scope>
    <source>
        <strain evidence="1 2">22ZTDG03-2</strain>
    </source>
</reference>
<protein>
    <submittedName>
        <fullName evidence="1">Uncharacterized protein</fullName>
    </submittedName>
</protein>
<organism evidence="1 2">
    <name type="scientific">Pectobacterium actinidiae</name>
    <dbReference type="NCBI Taxonomy" id="1507808"/>
    <lineage>
        <taxon>Bacteria</taxon>
        <taxon>Pseudomonadati</taxon>
        <taxon>Pseudomonadota</taxon>
        <taxon>Gammaproteobacteria</taxon>
        <taxon>Enterobacterales</taxon>
        <taxon>Pectobacteriaceae</taxon>
        <taxon>Pectobacterium</taxon>
    </lineage>
</organism>
<dbReference type="Proteomes" id="UP001617689">
    <property type="component" value="Unassembled WGS sequence"/>
</dbReference>
<evidence type="ECO:0000313" key="1">
    <source>
        <dbReference type="EMBL" id="MFJ5429278.1"/>
    </source>
</evidence>
<keyword evidence="2" id="KW-1185">Reference proteome</keyword>
<gene>
    <name evidence="1" type="ORF">ACIPUP_08925</name>
</gene>
<name>A0ABW8G9C4_9GAMM</name>
<accession>A0ABW8G9C4</accession>
<proteinExistence type="predicted"/>
<dbReference type="EMBL" id="JBIXLL010000004">
    <property type="protein sequence ID" value="MFJ5429278.1"/>
    <property type="molecule type" value="Genomic_DNA"/>
</dbReference>
<evidence type="ECO:0000313" key="2">
    <source>
        <dbReference type="Proteomes" id="UP001617689"/>
    </source>
</evidence>